<sequence length="291" mass="32105">MGIPFGHDDAADIRSAPGRSPGLAVVPFKVLLGNEDRVLLPAPEKALSVAPEPADASDDEDDYFQVPIPTSSTGTTMFAYQLALQNRIKNGKLVEHGEYDMRAYKPTFIHDSLMLPGSLANFLGKRHAKNLVPKMTPALLPGFHAYVHSDTQMPCILQSPNATDYVQGMVVFGQVDVHVDVAVSVPVSERDYPTEHWRLKRRVVSGHAWIWSNVGSGDVLFRTQYPRWTLEDYIDGNLAPQQALRIGDACYLKDEVTVIVTDDDEGKEDRKVVYGGCGPLDSDRGHGFTGW</sequence>
<feature type="region of interest" description="Disordered" evidence="1">
    <location>
        <begin position="1"/>
        <end position="20"/>
    </location>
</feature>
<comment type="caution">
    <text evidence="2">The sequence shown here is derived from an EMBL/GenBank/DDBJ whole genome shotgun (WGS) entry which is preliminary data.</text>
</comment>
<evidence type="ECO:0000313" key="2">
    <source>
        <dbReference type="EMBL" id="KAK4546406.1"/>
    </source>
</evidence>
<keyword evidence="3" id="KW-1185">Reference proteome</keyword>
<organism evidence="2 3">
    <name type="scientific">Oleoguttula mirabilis</name>
    <dbReference type="NCBI Taxonomy" id="1507867"/>
    <lineage>
        <taxon>Eukaryota</taxon>
        <taxon>Fungi</taxon>
        <taxon>Dikarya</taxon>
        <taxon>Ascomycota</taxon>
        <taxon>Pezizomycotina</taxon>
        <taxon>Dothideomycetes</taxon>
        <taxon>Dothideomycetidae</taxon>
        <taxon>Mycosphaerellales</taxon>
        <taxon>Teratosphaeriaceae</taxon>
        <taxon>Oleoguttula</taxon>
    </lineage>
</organism>
<feature type="compositionally biased region" description="Basic and acidic residues" evidence="1">
    <location>
        <begin position="1"/>
        <end position="12"/>
    </location>
</feature>
<evidence type="ECO:0000256" key="1">
    <source>
        <dbReference type="SAM" id="MobiDB-lite"/>
    </source>
</evidence>
<gene>
    <name evidence="2" type="ORF">LTR36_002083</name>
</gene>
<dbReference type="AlphaFoldDB" id="A0AAV9JLN2"/>
<name>A0AAV9JLN2_9PEZI</name>
<accession>A0AAV9JLN2</accession>
<dbReference type="Proteomes" id="UP001324427">
    <property type="component" value="Unassembled WGS sequence"/>
</dbReference>
<reference evidence="2 3" key="1">
    <citation type="submission" date="2021-11" db="EMBL/GenBank/DDBJ databases">
        <title>Black yeast isolated from Biological Soil Crust.</title>
        <authorList>
            <person name="Kurbessoian T."/>
        </authorList>
    </citation>
    <scope>NUCLEOTIDE SEQUENCE [LARGE SCALE GENOMIC DNA]</scope>
    <source>
        <strain evidence="2 3">CCFEE 5522</strain>
    </source>
</reference>
<dbReference type="Gene3D" id="3.10.490.10">
    <property type="entry name" value="Gamma-glutamyl cyclotransferase-like"/>
    <property type="match status" value="1"/>
</dbReference>
<proteinExistence type="predicted"/>
<dbReference type="EMBL" id="JAVFHQ010000015">
    <property type="protein sequence ID" value="KAK4546406.1"/>
    <property type="molecule type" value="Genomic_DNA"/>
</dbReference>
<protein>
    <submittedName>
        <fullName evidence="2">Uncharacterized protein</fullName>
    </submittedName>
</protein>
<evidence type="ECO:0000313" key="3">
    <source>
        <dbReference type="Proteomes" id="UP001324427"/>
    </source>
</evidence>